<feature type="binding site" evidence="5">
    <location>
        <position position="67"/>
    </location>
    <ligand>
        <name>ATP</name>
        <dbReference type="ChEBI" id="CHEBI:30616"/>
    </ligand>
</feature>
<dbReference type="GO" id="GO:0016887">
    <property type="term" value="F:ATP hydrolysis activity"/>
    <property type="evidence" value="ECO:0007669"/>
    <property type="project" value="InterPro"/>
</dbReference>
<feature type="binding site" evidence="5">
    <location>
        <position position="383"/>
    </location>
    <ligand>
        <name>ATP</name>
        <dbReference type="ChEBI" id="CHEBI:30616"/>
    </ligand>
</feature>
<accession>A0A167HD61</accession>
<dbReference type="Gene3D" id="3.40.50.11260">
    <property type="match status" value="1"/>
</dbReference>
<dbReference type="PANTHER" id="PTHR11528">
    <property type="entry name" value="HEAT SHOCK PROTEIN 90 FAMILY MEMBER"/>
    <property type="match status" value="1"/>
</dbReference>
<dbReference type="Gene3D" id="3.30.230.80">
    <property type="match status" value="1"/>
</dbReference>
<feature type="binding site" evidence="5">
    <location>
        <position position="211"/>
    </location>
    <ligand>
        <name>ATP</name>
        <dbReference type="ChEBI" id="CHEBI:30616"/>
    </ligand>
</feature>
<dbReference type="SUPFAM" id="SSF110942">
    <property type="entry name" value="HSP90 C-terminal domain"/>
    <property type="match status" value="1"/>
</dbReference>
<keyword evidence="4" id="KW-0143">Chaperone</keyword>
<dbReference type="NCBIfam" id="NF003555">
    <property type="entry name" value="PRK05218.1"/>
    <property type="match status" value="1"/>
</dbReference>
<dbReference type="Gene3D" id="3.30.565.10">
    <property type="entry name" value="Histidine kinase-like ATPase, C-terminal domain"/>
    <property type="match status" value="1"/>
</dbReference>
<feature type="binding site" evidence="5">
    <location>
        <position position="126"/>
    </location>
    <ligand>
        <name>ATP</name>
        <dbReference type="ChEBI" id="CHEBI:30616"/>
    </ligand>
</feature>
<dbReference type="HAMAP" id="MF_00505">
    <property type="entry name" value="HSP90"/>
    <property type="match status" value="1"/>
</dbReference>
<feature type="binding site" evidence="5">
    <location>
        <position position="63"/>
    </location>
    <ligand>
        <name>ATP</name>
        <dbReference type="ChEBI" id="CHEBI:30616"/>
    </ligand>
</feature>
<feature type="signal peptide" evidence="6">
    <location>
        <begin position="1"/>
        <end position="21"/>
    </location>
</feature>
<dbReference type="GO" id="GO:0140662">
    <property type="term" value="F:ATP-dependent protein folding chaperone"/>
    <property type="evidence" value="ECO:0007669"/>
    <property type="project" value="InterPro"/>
</dbReference>
<evidence type="ECO:0000256" key="5">
    <source>
        <dbReference type="PIRSR" id="PIRSR002583-1"/>
    </source>
</evidence>
<feature type="binding site" evidence="5">
    <location>
        <begin position="158"/>
        <end position="163"/>
    </location>
    <ligand>
        <name>ATP</name>
        <dbReference type="ChEBI" id="CHEBI:30616"/>
    </ligand>
</feature>
<dbReference type="EMBL" id="KU609027">
    <property type="protein sequence ID" value="ANB27673.1"/>
    <property type="molecule type" value="mRNA"/>
</dbReference>
<proteinExistence type="evidence at transcript level"/>
<keyword evidence="2 5" id="KW-0547">Nucleotide-binding</keyword>
<dbReference type="InterPro" id="IPR001404">
    <property type="entry name" value="Hsp90_fam"/>
</dbReference>
<reference evidence="7" key="1">
    <citation type="journal article" date="2016" name="BMC Evol. Biol.">
        <title>Heme pathway evolution in kinetoplastid protists.</title>
        <authorList>
            <person name="Cenci U."/>
            <person name="Moog D."/>
            <person name="Curtis B.A."/>
            <person name="Tanifuji G."/>
            <person name="Eme L."/>
            <person name="Lukes J."/>
            <person name="Archibald J.M."/>
        </authorList>
    </citation>
    <scope>NUCLEOTIDE SEQUENCE</scope>
    <source>
        <strain evidence="7">SMB-60</strain>
    </source>
</reference>
<dbReference type="Gene3D" id="1.20.120.790">
    <property type="entry name" value="Heat shock protein 90, C-terminal domain"/>
    <property type="match status" value="1"/>
</dbReference>
<dbReference type="InterPro" id="IPR020575">
    <property type="entry name" value="Hsp90_N"/>
</dbReference>
<comment type="similarity">
    <text evidence="1">Belongs to the heat shock protein 90 family.</text>
</comment>
<feature type="binding site" evidence="5">
    <location>
        <position position="113"/>
    </location>
    <ligand>
        <name>ATP</name>
        <dbReference type="ChEBI" id="CHEBI:30616"/>
    </ligand>
</feature>
<dbReference type="PIRSF" id="PIRSF002583">
    <property type="entry name" value="Hsp90"/>
    <property type="match status" value="1"/>
</dbReference>
<sequence>MRGGLKIFTLLLVCVACGVSTYQSGAAKDAEKGDTHTYKAEVGKMLDILINSLYTNRSIFLREIISNASDALDKVRFLYLTKPKSPKNDAGKEPTMDVRILINHDTNELRLIDGGVGMKKSELVANLGSLGASGTKQFWENINESTNAGEELSNLIGQFGVGFYSVFLVADEVRVASKNDEEDKQWMWESKGDGKYYLYEDPRGNTLGRGTELILKLKKDADEYLQEERLKKIIHYYSEFINFPIYIGYSNKEDSEEKDGKYNGYDWELVNVIKPIWTRNPQTVEKGEYVDFYRGFSKGTDEPMYYSHFVAEGGEIDFKAVLYVPSKLPNNAFNVHDDSSYKNMRLYVRRVFITDEFKDLFPRYMNFVQGVVDSDDLPLNVSRELLQENRVLKTIKKQLVRKALGMFLEITKKDDEIWKEIEETNDKELQKKKMAELRYPDFWDEYGKSLRMGLVEDGGNRLRITKLLRYRSSIYPFEYNKLVSLEDYVSRMKENQKHIFFVAGEDIAKLSHLPVVEDAMNQGIEVLYMTEAIDEYVTSSVTDYNGFRLVNLALNMAQPVPSTEQEELLKEKREEKYKPLIEWFGKLLEDLKVRSDKIVLCHRRTARPAIISSPKIGTTANMARINKGQTLGDHGHKTADKIVELNHLNPIMDEIYRRIIVDENDEVARNAALLVFETACLESGFEVEDLQNFSDRVLKVVYQGLDMGTDQAMLEEDLSQYEVESTSDASQKNEL</sequence>
<dbReference type="PRINTS" id="PR00775">
    <property type="entry name" value="HEATSHOCK90"/>
</dbReference>
<evidence type="ECO:0000256" key="4">
    <source>
        <dbReference type="ARBA" id="ARBA00023186"/>
    </source>
</evidence>
<evidence type="ECO:0000256" key="6">
    <source>
        <dbReference type="SAM" id="SignalP"/>
    </source>
</evidence>
<dbReference type="FunFam" id="3.30.565.10:FF:000005">
    <property type="entry name" value="Heat shock protein 90"/>
    <property type="match status" value="1"/>
</dbReference>
<dbReference type="InterPro" id="IPR020568">
    <property type="entry name" value="Ribosomal_Su5_D2-typ_SF"/>
</dbReference>
<dbReference type="Pfam" id="PF00183">
    <property type="entry name" value="HSP90"/>
    <property type="match status" value="1"/>
</dbReference>
<feature type="binding site" evidence="5">
    <location>
        <begin position="133"/>
        <end position="134"/>
    </location>
    <ligand>
        <name>ATP</name>
        <dbReference type="ChEBI" id="CHEBI:30616"/>
    </ligand>
</feature>
<dbReference type="InterPro" id="IPR036890">
    <property type="entry name" value="HATPase_C_sf"/>
</dbReference>
<evidence type="ECO:0000256" key="3">
    <source>
        <dbReference type="ARBA" id="ARBA00022840"/>
    </source>
</evidence>
<dbReference type="GO" id="GO:0051082">
    <property type="term" value="F:unfolded protein binding"/>
    <property type="evidence" value="ECO:0007669"/>
    <property type="project" value="InterPro"/>
</dbReference>
<evidence type="ECO:0000256" key="2">
    <source>
        <dbReference type="ARBA" id="ARBA00022741"/>
    </source>
</evidence>
<name>A0A167HD61_9EUGL</name>
<dbReference type="GO" id="GO:0005524">
    <property type="term" value="F:ATP binding"/>
    <property type="evidence" value="ECO:0007669"/>
    <property type="project" value="UniProtKB-KW"/>
</dbReference>
<keyword evidence="6" id="KW-0732">Signal</keyword>
<feature type="chain" id="PRO_5007887515" evidence="6">
    <location>
        <begin position="22"/>
        <end position="735"/>
    </location>
</feature>
<protein>
    <submittedName>
        <fullName evidence="7">Lipophosphoglycan biosynthetic protein</fullName>
    </submittedName>
</protein>
<evidence type="ECO:0000313" key="7">
    <source>
        <dbReference type="EMBL" id="ANB27673.1"/>
    </source>
</evidence>
<dbReference type="SUPFAM" id="SSF55874">
    <property type="entry name" value="ATPase domain of HSP90 chaperone/DNA topoisomerase II/histidine kinase"/>
    <property type="match status" value="1"/>
</dbReference>
<dbReference type="InterPro" id="IPR037196">
    <property type="entry name" value="HSP90_C"/>
</dbReference>
<feature type="binding site" evidence="5">
    <location>
        <position position="118"/>
    </location>
    <ligand>
        <name>ATP</name>
        <dbReference type="ChEBI" id="CHEBI:30616"/>
    </ligand>
</feature>
<dbReference type="SUPFAM" id="SSF54211">
    <property type="entry name" value="Ribosomal protein S5 domain 2-like"/>
    <property type="match status" value="1"/>
</dbReference>
<evidence type="ECO:0000256" key="1">
    <source>
        <dbReference type="ARBA" id="ARBA00008239"/>
    </source>
</evidence>
<keyword evidence="3 5" id="KW-0067">ATP-binding</keyword>
<dbReference type="CDD" id="cd16927">
    <property type="entry name" value="HATPase_Hsp90-like"/>
    <property type="match status" value="1"/>
</dbReference>
<organism evidence="7">
    <name type="scientific">Perkinsela sp. SMB-60</name>
    <dbReference type="NCBI Taxonomy" id="1840652"/>
    <lineage>
        <taxon>Eukaryota</taxon>
        <taxon>Discoba</taxon>
        <taxon>Euglenozoa</taxon>
        <taxon>Kinetoplastea</taxon>
        <taxon>Prokinetoplastina</taxon>
        <taxon>Ichthyobodonidae</taxon>
        <taxon>Perkinsela</taxon>
    </lineage>
</organism>
<dbReference type="AlphaFoldDB" id="A0A167HD61"/>